<organism evidence="1 2">
    <name type="scientific">Lentilactobacillus kisonensis DSM 19906 = JCM 15041</name>
    <dbReference type="NCBI Taxonomy" id="1423766"/>
    <lineage>
        <taxon>Bacteria</taxon>
        <taxon>Bacillati</taxon>
        <taxon>Bacillota</taxon>
        <taxon>Bacilli</taxon>
        <taxon>Lactobacillales</taxon>
        <taxon>Lactobacillaceae</taxon>
        <taxon>Lentilactobacillus</taxon>
    </lineage>
</organism>
<gene>
    <name evidence="1" type="ORF">FC98_GL002057</name>
</gene>
<evidence type="ECO:0000313" key="1">
    <source>
        <dbReference type="EMBL" id="KRL20036.1"/>
    </source>
</evidence>
<dbReference type="EMBL" id="AZEB01000041">
    <property type="protein sequence ID" value="KRL20036.1"/>
    <property type="molecule type" value="Genomic_DNA"/>
</dbReference>
<proteinExistence type="predicted"/>
<dbReference type="Proteomes" id="UP000051439">
    <property type="component" value="Unassembled WGS sequence"/>
</dbReference>
<protein>
    <submittedName>
        <fullName evidence="1">Toxin-antitoxin system, antitoxin component, AbrB domain protein</fullName>
    </submittedName>
</protein>
<dbReference type="PATRIC" id="fig|1423766.4.peg.2134"/>
<comment type="caution">
    <text evidence="1">The sequence shown here is derived from an EMBL/GenBank/DDBJ whole genome shotgun (WGS) entry which is preliminary data.</text>
</comment>
<name>A0A0R1NP30_9LACO</name>
<reference evidence="1 2" key="1">
    <citation type="journal article" date="2015" name="Genome Announc.">
        <title>Expanding the biotechnology potential of lactobacilli through comparative genomics of 213 strains and associated genera.</title>
        <authorList>
            <person name="Sun Z."/>
            <person name="Harris H.M."/>
            <person name="McCann A."/>
            <person name="Guo C."/>
            <person name="Argimon S."/>
            <person name="Zhang W."/>
            <person name="Yang X."/>
            <person name="Jeffery I.B."/>
            <person name="Cooney J.C."/>
            <person name="Kagawa T.F."/>
            <person name="Liu W."/>
            <person name="Song Y."/>
            <person name="Salvetti E."/>
            <person name="Wrobel A."/>
            <person name="Rasinkangas P."/>
            <person name="Parkhill J."/>
            <person name="Rea M.C."/>
            <person name="O'Sullivan O."/>
            <person name="Ritari J."/>
            <person name="Douillard F.P."/>
            <person name="Paul Ross R."/>
            <person name="Yang R."/>
            <person name="Briner A.E."/>
            <person name="Felis G.E."/>
            <person name="de Vos W.M."/>
            <person name="Barrangou R."/>
            <person name="Klaenhammer T.R."/>
            <person name="Caufield P.W."/>
            <person name="Cui Y."/>
            <person name="Zhang H."/>
            <person name="O'Toole P.W."/>
        </authorList>
    </citation>
    <scope>NUCLEOTIDE SEQUENCE [LARGE SCALE GENOMIC DNA]</scope>
    <source>
        <strain evidence="1 2">DSM 19906</strain>
    </source>
</reference>
<dbReference type="RefSeq" id="WP_008856396.1">
    <property type="nucleotide sequence ID" value="NZ_AZEB01000041.1"/>
</dbReference>
<sequence length="74" mass="8362">MKARKQGNTLVLSIPKQFQVTEGAEFMSTQAEDGSITYVPKTPNIYEDPKYSNQDLRVKDDILDSDKTTGHEEL</sequence>
<accession>A0A0R1NP30</accession>
<dbReference type="AlphaFoldDB" id="A0A0R1NP30"/>
<keyword evidence="2" id="KW-1185">Reference proteome</keyword>
<dbReference type="NCBIfam" id="NF047400">
    <property type="entry name" value="MazE_PemI_antitoxin"/>
    <property type="match status" value="1"/>
</dbReference>
<evidence type="ECO:0000313" key="2">
    <source>
        <dbReference type="Proteomes" id="UP000051439"/>
    </source>
</evidence>